<dbReference type="Pfam" id="PF07565">
    <property type="entry name" value="Band_3_cyto"/>
    <property type="match status" value="1"/>
</dbReference>
<evidence type="ECO:0000259" key="12">
    <source>
        <dbReference type="Pfam" id="PF07565"/>
    </source>
</evidence>
<feature type="transmembrane region" description="Helical" evidence="9">
    <location>
        <begin position="528"/>
        <end position="551"/>
    </location>
</feature>
<dbReference type="PRINTS" id="PR01231">
    <property type="entry name" value="HCO3TRNSPORT"/>
</dbReference>
<feature type="compositionally biased region" description="Basic residues" evidence="10">
    <location>
        <begin position="1166"/>
        <end position="1177"/>
    </location>
</feature>
<dbReference type="Gene3D" id="3.40.930.10">
    <property type="entry name" value="Mannitol-specific EII, Chain A"/>
    <property type="match status" value="1"/>
</dbReference>
<evidence type="ECO:0000256" key="8">
    <source>
        <dbReference type="ARBA" id="ARBA00023136"/>
    </source>
</evidence>
<dbReference type="Proteomes" id="UP001165740">
    <property type="component" value="Chromosome 16"/>
</dbReference>
<keyword evidence="5 9" id="KW-0812">Transmembrane</keyword>
<evidence type="ECO:0000259" key="11">
    <source>
        <dbReference type="Pfam" id="PF00955"/>
    </source>
</evidence>
<evidence type="ECO:0000313" key="16">
    <source>
        <dbReference type="RefSeq" id="XP_055869436.1"/>
    </source>
</evidence>
<feature type="transmembrane region" description="Helical" evidence="9">
    <location>
        <begin position="939"/>
        <end position="968"/>
    </location>
</feature>
<evidence type="ECO:0000256" key="4">
    <source>
        <dbReference type="ARBA" id="ARBA00022475"/>
    </source>
</evidence>
<dbReference type="AlphaFoldDB" id="A0A9W2Z3B5"/>
<dbReference type="InterPro" id="IPR003020">
    <property type="entry name" value="HCO3_transpt_euk"/>
</dbReference>
<comment type="similarity">
    <text evidence="2 9">Belongs to the anion exchanger (TC 2.A.31) family.</text>
</comment>
<feature type="domain" description="Band 3 cytoplasmic" evidence="12">
    <location>
        <begin position="116"/>
        <end position="448"/>
    </location>
</feature>
<feature type="transmembrane region" description="Helical" evidence="9">
    <location>
        <begin position="787"/>
        <end position="805"/>
    </location>
</feature>
<accession>A0A9W2Z3B5</accession>
<dbReference type="GO" id="GO:0008510">
    <property type="term" value="F:sodium:bicarbonate symporter activity"/>
    <property type="evidence" value="ECO:0007669"/>
    <property type="project" value="TreeGrafter"/>
</dbReference>
<evidence type="ECO:0000256" key="3">
    <source>
        <dbReference type="ARBA" id="ARBA00022448"/>
    </source>
</evidence>
<feature type="region of interest" description="Disordered" evidence="10">
    <location>
        <begin position="1"/>
        <end position="25"/>
    </location>
</feature>
<dbReference type="InterPro" id="IPR016152">
    <property type="entry name" value="PTrfase/Anion_transptr"/>
</dbReference>
<feature type="region of interest" description="Disordered" evidence="10">
    <location>
        <begin position="46"/>
        <end position="98"/>
    </location>
</feature>
<dbReference type="GO" id="GO:0008509">
    <property type="term" value="F:monoatomic anion transmembrane transporter activity"/>
    <property type="evidence" value="ECO:0007669"/>
    <property type="project" value="InterPro"/>
</dbReference>
<evidence type="ECO:0000256" key="1">
    <source>
        <dbReference type="ARBA" id="ARBA00004554"/>
    </source>
</evidence>
<feature type="domain" description="Bicarbonate transporter-like transmembrane" evidence="11">
    <location>
        <begin position="497"/>
        <end position="1065"/>
    </location>
</feature>
<dbReference type="GO" id="GO:0005452">
    <property type="term" value="F:solute:inorganic anion antiporter activity"/>
    <property type="evidence" value="ECO:0007669"/>
    <property type="project" value="InterPro"/>
</dbReference>
<dbReference type="FunFam" id="1.10.287.570:FF:000001">
    <property type="entry name" value="Anion exchange protein"/>
    <property type="match status" value="1"/>
</dbReference>
<keyword evidence="13" id="KW-1185">Reference proteome</keyword>
<gene>
    <name evidence="14 15 16" type="primary">LOC106066103</name>
</gene>
<evidence type="ECO:0000256" key="9">
    <source>
        <dbReference type="RuleBase" id="RU362035"/>
    </source>
</evidence>
<dbReference type="InterPro" id="IPR003024">
    <property type="entry name" value="Na/HCO3_transpt"/>
</dbReference>
<feature type="region of interest" description="Disordered" evidence="10">
    <location>
        <begin position="1136"/>
        <end position="1254"/>
    </location>
</feature>
<feature type="transmembrane region" description="Helical" evidence="9">
    <location>
        <begin position="835"/>
        <end position="854"/>
    </location>
</feature>
<name>A0A9W2Z3B5_BIOGL</name>
<dbReference type="NCBIfam" id="TIGR00834">
    <property type="entry name" value="ae"/>
    <property type="match status" value="1"/>
</dbReference>
<dbReference type="RefSeq" id="XP_055869436.1">
    <property type="nucleotide sequence ID" value="XM_056013461.1"/>
</dbReference>
<dbReference type="RefSeq" id="XP_055869435.1">
    <property type="nucleotide sequence ID" value="XM_056013460.1"/>
</dbReference>
<dbReference type="GO" id="GO:0016323">
    <property type="term" value="C:basolateral plasma membrane"/>
    <property type="evidence" value="ECO:0007669"/>
    <property type="project" value="UniProtKB-SubCell"/>
</dbReference>
<feature type="compositionally biased region" description="Basic and acidic residues" evidence="10">
    <location>
        <begin position="286"/>
        <end position="295"/>
    </location>
</feature>
<evidence type="ECO:0000256" key="5">
    <source>
        <dbReference type="ARBA" id="ARBA00022692"/>
    </source>
</evidence>
<dbReference type="InterPro" id="IPR011531">
    <property type="entry name" value="HCO3_transpt-like_TM_dom"/>
</dbReference>
<feature type="compositionally biased region" description="Basic residues" evidence="10">
    <location>
        <begin position="54"/>
        <end position="65"/>
    </location>
</feature>
<dbReference type="GeneID" id="106066103"/>
<feature type="compositionally biased region" description="Polar residues" evidence="10">
    <location>
        <begin position="298"/>
        <end position="316"/>
    </location>
</feature>
<protein>
    <recommendedName>
        <fullName evidence="9">Anion exchange protein</fullName>
    </recommendedName>
</protein>
<evidence type="ECO:0000313" key="14">
    <source>
        <dbReference type="RefSeq" id="XP_055869434.1"/>
    </source>
</evidence>
<proteinExistence type="inferred from homology"/>
<dbReference type="GO" id="GO:0051453">
    <property type="term" value="P:regulation of intracellular pH"/>
    <property type="evidence" value="ECO:0007669"/>
    <property type="project" value="TreeGrafter"/>
</dbReference>
<evidence type="ECO:0000313" key="13">
    <source>
        <dbReference type="Proteomes" id="UP001165740"/>
    </source>
</evidence>
<feature type="transmembrane region" description="Helical" evidence="9">
    <location>
        <begin position="558"/>
        <end position="577"/>
    </location>
</feature>
<feature type="transmembrane region" description="Helical" evidence="9">
    <location>
        <begin position="875"/>
        <end position="899"/>
    </location>
</feature>
<evidence type="ECO:0000256" key="10">
    <source>
        <dbReference type="SAM" id="MobiDB-lite"/>
    </source>
</evidence>
<dbReference type="RefSeq" id="XP_055869434.1">
    <property type="nucleotide sequence ID" value="XM_056013459.1"/>
</dbReference>
<evidence type="ECO:0000256" key="6">
    <source>
        <dbReference type="ARBA" id="ARBA00022989"/>
    </source>
</evidence>
<dbReference type="OMA" id="FCVAVRY"/>
<keyword evidence="3 9" id="KW-0813">Transport</keyword>
<feature type="compositionally biased region" description="Basic and acidic residues" evidence="10">
    <location>
        <begin position="1211"/>
        <end position="1224"/>
    </location>
</feature>
<feature type="compositionally biased region" description="Polar residues" evidence="10">
    <location>
        <begin position="71"/>
        <end position="82"/>
    </location>
</feature>
<evidence type="ECO:0000313" key="15">
    <source>
        <dbReference type="RefSeq" id="XP_055869435.1"/>
    </source>
</evidence>
<sequence>MASQLSPDPSNMDPGMPVRDHGSYASFHAPSITDIQDHRKQDTVYIGLHLPRQERRRHHRKHKHRRENDSSRAANANNQQFTAEGPARGESEGAAPPSQRVQFLLGEEEDEDHRAHDIFCEMAELFPAGDEKEWKETARWIKFEEDVEEGGERWSKPHVATLSLHSMFELRCSLLQGTCMLEMEANTIEQIADLMLDNMIASKQLEEHLRDQVRTTILCRHRHQNEKRRQTKDEGGSRMHLPFVRSLADIGKKYSEPKTLLTLGDDANFGAKSTPNIQGMGSGKNGSKDEDKVEKGLSVNSSFATTLPSTGELSETASHKERSLATVPSMRNLHFMKKIPPGAEAANIFVGEVDYLNHQIVAFIRLTKAQVIGDLTEVPVPTRFVFLLLGPIGNQNKFHEIGRSIATLMSDEIFHDVAYHAHNREDLLAGIDEFLDQVTVLPPGEWDPSIRIEPPKSVPSQEGRKTASSGPPQPNGKPVFEDEIEDHADPTLVRTGRLFGGLINDVKRKLPWYPSDFKDALSVLSVQAVASFVFLYFACLTPIITFGGLLGDATDMNMAALESILSGAICGIIYALFSGQPLTIIGSTGPVLVFETILNHFCNDNELNYLEMRLWIGIWTSTALYIMVAFDLSALVRFITRFTEESFAALISLIFIVESLQKLIKIASDSPVNLNPNSVPDYNCTCYMNRTVLSPYINESLISNATALTYINITEEVDASNKTIRDMCNEEKYLLLGPGCKTPFYVPDVFFFSCLLFIGTFTLALSLKMSRNASFFPTTVRGLMSDFAVLIAILSMVLLDFLIGINTPKLHVPEKFAPTNPKRQWFINPFGYNPWWTAIAAIIPAMLVTILIFMDQQITAVIVNRKENKLKKGGGYHLDLFVISTLIVICSFIGLPWFVAATVLSINHVNSLKKESQCSAPGESAKFLGVREQRVTGTLIFLFIGVSVFLTSVLKFIPMPVLFGVFLYMGVSSLRGMQFVDRILILLMPPKYQPDLLYLRHVKTNRVHIFTAIQVICLSILWAIKSIKVISIAFPVMVLAMCFVRKGMDKIFTQQELKWLDDIMPETHKREKEDQEMKLEEQRRSLIEDSTAIPLAALGFGEISSENWTVKADVDVLNISEEMSKTAMWKSIMSNESSSNLANQTKEENGHRSSSKNNPYLLYNARKQKKHSSKRNGSKPLLGGVKEETEEHGAAALTSSPSKKKMPVKFYIDDHEDHEERDQLIKPPEIVVDPPSDVHARTPDRDSGEGDAQC</sequence>
<feature type="transmembrane region" description="Helical" evidence="9">
    <location>
        <begin position="1007"/>
        <end position="1024"/>
    </location>
</feature>
<keyword evidence="8 9" id="KW-0472">Membrane</keyword>
<dbReference type="InterPro" id="IPR013769">
    <property type="entry name" value="Band3_cytoplasmic_dom"/>
</dbReference>
<keyword evidence="4" id="KW-1003">Cell membrane</keyword>
<dbReference type="PANTHER" id="PTHR11453">
    <property type="entry name" value="ANION EXCHANGE PROTEIN"/>
    <property type="match status" value="1"/>
</dbReference>
<feature type="region of interest" description="Disordered" evidence="10">
    <location>
        <begin position="271"/>
        <end position="319"/>
    </location>
</feature>
<feature type="transmembrane region" description="Helical" evidence="9">
    <location>
        <begin position="744"/>
        <end position="767"/>
    </location>
</feature>
<dbReference type="OrthoDB" id="1735926at2759"/>
<dbReference type="PANTHER" id="PTHR11453:SF36">
    <property type="entry name" value="ANION EXCHANGE PROTEIN"/>
    <property type="match status" value="1"/>
</dbReference>
<evidence type="ECO:0000256" key="2">
    <source>
        <dbReference type="ARBA" id="ARBA00010993"/>
    </source>
</evidence>
<feature type="region of interest" description="Disordered" evidence="10">
    <location>
        <begin position="446"/>
        <end position="481"/>
    </location>
</feature>
<reference evidence="14 15" key="1">
    <citation type="submission" date="2025-04" db="UniProtKB">
        <authorList>
            <consortium name="RefSeq"/>
        </authorList>
    </citation>
    <scope>IDENTIFICATION</scope>
</reference>
<keyword evidence="6 9" id="KW-1133">Transmembrane helix</keyword>
<comment type="subcellular location">
    <subcellularLocation>
        <location evidence="1">Basolateral cell membrane</location>
        <topology evidence="1">Multi-pass membrane protein</topology>
    </subcellularLocation>
    <subcellularLocation>
        <location evidence="9">Membrane</location>
        <topology evidence="9">Multi-pass membrane protein</topology>
    </subcellularLocation>
</comment>
<keyword evidence="7 9" id="KW-0406">Ion transport</keyword>
<feature type="compositionally biased region" description="Basic and acidic residues" evidence="10">
    <location>
        <begin position="1236"/>
        <end position="1248"/>
    </location>
</feature>
<dbReference type="SUPFAM" id="SSF55804">
    <property type="entry name" value="Phoshotransferase/anion transport protein"/>
    <property type="match status" value="1"/>
</dbReference>
<dbReference type="PRINTS" id="PR01232">
    <property type="entry name" value="NAHCO3TRSPRT"/>
</dbReference>
<organism evidence="13 14">
    <name type="scientific">Biomphalaria glabrata</name>
    <name type="common">Bloodfluke planorb</name>
    <name type="synonym">Freshwater snail</name>
    <dbReference type="NCBI Taxonomy" id="6526"/>
    <lineage>
        <taxon>Eukaryota</taxon>
        <taxon>Metazoa</taxon>
        <taxon>Spiralia</taxon>
        <taxon>Lophotrochozoa</taxon>
        <taxon>Mollusca</taxon>
        <taxon>Gastropoda</taxon>
        <taxon>Heterobranchia</taxon>
        <taxon>Euthyneura</taxon>
        <taxon>Panpulmonata</taxon>
        <taxon>Hygrophila</taxon>
        <taxon>Lymnaeoidea</taxon>
        <taxon>Planorbidae</taxon>
        <taxon>Biomphalaria</taxon>
    </lineage>
</organism>
<dbReference type="Pfam" id="PF00955">
    <property type="entry name" value="HCO3_cotransp"/>
    <property type="match status" value="1"/>
</dbReference>
<evidence type="ECO:0000256" key="7">
    <source>
        <dbReference type="ARBA" id="ARBA00023065"/>
    </source>
</evidence>
<comment type="caution">
    <text evidence="9">Lacks conserved residue(s) required for the propagation of feature annotation.</text>
</comment>
<feature type="transmembrane region" description="Helical" evidence="9">
    <location>
        <begin position="614"/>
        <end position="635"/>
    </location>
</feature>
<dbReference type="Gene3D" id="1.10.287.570">
    <property type="entry name" value="Helical hairpin bin"/>
    <property type="match status" value="1"/>
</dbReference>